<evidence type="ECO:0000256" key="1">
    <source>
        <dbReference type="ARBA" id="ARBA00022722"/>
    </source>
</evidence>
<evidence type="ECO:0000259" key="4">
    <source>
        <dbReference type="Pfam" id="PF09126"/>
    </source>
</evidence>
<dbReference type="EMBL" id="WBMR01000210">
    <property type="protein sequence ID" value="KAB2365213.1"/>
    <property type="molecule type" value="Genomic_DNA"/>
</dbReference>
<dbReference type="InterPro" id="IPR015210">
    <property type="entry name" value="NaeI"/>
</dbReference>
<dbReference type="OrthoDB" id="9179812at2"/>
<dbReference type="Gene3D" id="1.10.10.10">
    <property type="entry name" value="Winged helix-like DNA-binding domain superfamily/Winged helix DNA-binding domain"/>
    <property type="match status" value="1"/>
</dbReference>
<keyword evidence="1" id="KW-0540">Nuclease</keyword>
<gene>
    <name evidence="5" type="ORF">F9B16_40960</name>
</gene>
<dbReference type="InterPro" id="IPR011335">
    <property type="entry name" value="Restrct_endonuc-II-like"/>
</dbReference>
<dbReference type="GO" id="GO:0009036">
    <property type="term" value="F:type II site-specific deoxyribonuclease activity"/>
    <property type="evidence" value="ECO:0007669"/>
    <property type="project" value="InterPro"/>
</dbReference>
<proteinExistence type="predicted"/>
<organism evidence="5 6">
    <name type="scientific">Actinomadura montaniterrae</name>
    <dbReference type="NCBI Taxonomy" id="1803903"/>
    <lineage>
        <taxon>Bacteria</taxon>
        <taxon>Bacillati</taxon>
        <taxon>Actinomycetota</taxon>
        <taxon>Actinomycetes</taxon>
        <taxon>Streptosporangiales</taxon>
        <taxon>Thermomonosporaceae</taxon>
        <taxon>Actinomadura</taxon>
    </lineage>
</organism>
<dbReference type="Proteomes" id="UP000483004">
    <property type="component" value="Unassembled WGS sequence"/>
</dbReference>
<keyword evidence="6" id="KW-1185">Reference proteome</keyword>
<reference evidence="5 6" key="1">
    <citation type="submission" date="2019-09" db="EMBL/GenBank/DDBJ databases">
        <title>Actinomadura physcomitrii sp. nov., a novel actinomycete isolated from moss [Physcomitrium sphaericum (Ludw) Fuernr].</title>
        <authorList>
            <person name="Liu C."/>
            <person name="Zhuang X."/>
        </authorList>
    </citation>
    <scope>NUCLEOTIDE SEQUENCE [LARGE SCALE GENOMIC DNA]</scope>
    <source>
        <strain evidence="5 6">CYP1-1B</strain>
    </source>
</reference>
<feature type="domain" description="Type II restriction enzyme NaeI" evidence="4">
    <location>
        <begin position="32"/>
        <end position="313"/>
    </location>
</feature>
<dbReference type="Pfam" id="PF09126">
    <property type="entry name" value="NaeI"/>
    <property type="match status" value="1"/>
</dbReference>
<protein>
    <submittedName>
        <fullName evidence="5">Restriction endonuclease</fullName>
    </submittedName>
</protein>
<name>A0A6L3VIK8_9ACTN</name>
<dbReference type="AlphaFoldDB" id="A0A6L3VIK8"/>
<dbReference type="Gene3D" id="3.40.600.10">
    <property type="entry name" value="DNA mismatch repair MutH/Restriction endonuclease, type II"/>
    <property type="match status" value="1"/>
</dbReference>
<evidence type="ECO:0000256" key="2">
    <source>
        <dbReference type="ARBA" id="ARBA00022759"/>
    </source>
</evidence>
<dbReference type="InterPro" id="IPR036388">
    <property type="entry name" value="WH-like_DNA-bd_sf"/>
</dbReference>
<keyword evidence="3" id="KW-0378">Hydrolase</keyword>
<keyword evidence="2 5" id="KW-0255">Endonuclease</keyword>
<comment type="caution">
    <text evidence="5">The sequence shown here is derived from an EMBL/GenBank/DDBJ whole genome shotgun (WGS) entry which is preliminary data.</text>
</comment>
<dbReference type="CDD" id="cd22338">
    <property type="entry name" value="NaeI-like"/>
    <property type="match status" value="1"/>
</dbReference>
<dbReference type="GO" id="GO:0003677">
    <property type="term" value="F:DNA binding"/>
    <property type="evidence" value="ECO:0007669"/>
    <property type="project" value="InterPro"/>
</dbReference>
<evidence type="ECO:0000313" key="6">
    <source>
        <dbReference type="Proteomes" id="UP000483004"/>
    </source>
</evidence>
<dbReference type="RefSeq" id="WP_151545654.1">
    <property type="nucleotide sequence ID" value="NZ_WBMR01000210.1"/>
</dbReference>
<dbReference type="SUPFAM" id="SSF52980">
    <property type="entry name" value="Restriction endonuclease-like"/>
    <property type="match status" value="1"/>
</dbReference>
<evidence type="ECO:0000313" key="5">
    <source>
        <dbReference type="EMBL" id="KAB2365213.1"/>
    </source>
</evidence>
<evidence type="ECO:0000256" key="3">
    <source>
        <dbReference type="ARBA" id="ARBA00022801"/>
    </source>
</evidence>
<dbReference type="InterPro" id="IPR037057">
    <property type="entry name" value="DNA_rep_MutH/T2_RE_sf"/>
</dbReference>
<sequence>MLFDMSDVQPSSVDSELLRVEQEILSIKNVRDRFGKVIRSTIDQLLDGERTGRYDFKQLCKTEKTHAGTLIEINLQREFGFADGRDMDFSIAGTDVDCKYSKDLGGWMIPPEALDEICLVVWANDKDSAWSAGLLRASRTKLTENGGVTRKGNRDSKYRLNQSNLHLVRWLWHKEPLGENTLLHLDPQVRAKILEGTSGQQRVNQLFRLVQGRLIRREVVRTVAQQADYMARIREDKKMTRARPALRQEGIIILGHGGSHTAIARALEVPVPKLGEFISLRITRALPEHAGRPSAELWGARWVVASPGDKIEPLLQPLDRSAD</sequence>
<accession>A0A6L3VIK8</accession>
<dbReference type="GO" id="GO:0009307">
    <property type="term" value="P:DNA restriction-modification system"/>
    <property type="evidence" value="ECO:0007669"/>
    <property type="project" value="InterPro"/>
</dbReference>